<dbReference type="EMBL" id="SHME01000001">
    <property type="protein sequence ID" value="TAA22029.1"/>
    <property type="molecule type" value="Genomic_DNA"/>
</dbReference>
<evidence type="ECO:0000256" key="1">
    <source>
        <dbReference type="SAM" id="MobiDB-lite"/>
    </source>
</evidence>
<organism evidence="2 3">
    <name type="scientific">Pseudoxanthomonas winnipegensis</name>
    <dbReference type="NCBI Taxonomy" id="2480810"/>
    <lineage>
        <taxon>Bacteria</taxon>
        <taxon>Pseudomonadati</taxon>
        <taxon>Pseudomonadota</taxon>
        <taxon>Gammaproteobacteria</taxon>
        <taxon>Lysobacterales</taxon>
        <taxon>Lysobacteraceae</taxon>
        <taxon>Pseudoxanthomonas</taxon>
    </lineage>
</organism>
<reference evidence="2 3" key="1">
    <citation type="submission" date="2019-02" db="EMBL/GenBank/DDBJ databases">
        <title>WGS of Pseudoxanthomonas species novum from clinical isolates.</title>
        <authorList>
            <person name="Bernier A.-M."/>
            <person name="Bernard K."/>
            <person name="Vachon A."/>
        </authorList>
    </citation>
    <scope>NUCLEOTIDE SEQUENCE [LARGE SCALE GENOMIC DNA]</scope>
    <source>
        <strain evidence="3">NML 170316</strain>
    </source>
</reference>
<feature type="compositionally biased region" description="Polar residues" evidence="1">
    <location>
        <begin position="103"/>
        <end position="115"/>
    </location>
</feature>
<evidence type="ECO:0000313" key="3">
    <source>
        <dbReference type="Proteomes" id="UP000293089"/>
    </source>
</evidence>
<proteinExistence type="predicted"/>
<keyword evidence="3" id="KW-1185">Reference proteome</keyword>
<dbReference type="RefSeq" id="WP_130532505.1">
    <property type="nucleotide sequence ID" value="NZ_SHME01000001.1"/>
</dbReference>
<name>A0ABY1WH38_9GAMM</name>
<evidence type="ECO:0000313" key="2">
    <source>
        <dbReference type="EMBL" id="TAA22029.1"/>
    </source>
</evidence>
<sequence>MTLPEGFHWTRRWQYSKCHDALALYGEHVAVLLDKVGGGWFARLECQRPGVEAPLVTRPCSSYESGKKGCELWAERHQVRLRSEVRELIRNRPVHVGGGHFATPSSRLPSTSSDR</sequence>
<dbReference type="Proteomes" id="UP000293089">
    <property type="component" value="Unassembled WGS sequence"/>
</dbReference>
<comment type="caution">
    <text evidence="2">The sequence shown here is derived from an EMBL/GenBank/DDBJ whole genome shotgun (WGS) entry which is preliminary data.</text>
</comment>
<accession>A0ABY1WH38</accession>
<protein>
    <submittedName>
        <fullName evidence="2">Uncharacterized protein</fullName>
    </submittedName>
</protein>
<gene>
    <name evidence="2" type="ORF">EA658_00005</name>
</gene>
<feature type="region of interest" description="Disordered" evidence="1">
    <location>
        <begin position="95"/>
        <end position="115"/>
    </location>
</feature>